<dbReference type="Gene3D" id="3.40.50.620">
    <property type="entry name" value="HUPs"/>
    <property type="match status" value="1"/>
</dbReference>
<reference evidence="16 17" key="1">
    <citation type="journal article" date="2003" name="Nature">
        <title>The genome of a motile marine Synechococcus.</title>
        <authorList>
            <person name="Palenik B."/>
            <person name="Brahamsha B."/>
            <person name="Larimer F."/>
            <person name="Land M."/>
            <person name="Hauser L."/>
            <person name="Chain P."/>
            <person name="Lamerdin J."/>
            <person name="Regala W."/>
            <person name="Allen E.A."/>
            <person name="McCarren J."/>
            <person name="Paulsen I."/>
            <person name="Dufresne A."/>
            <person name="Partensky F."/>
            <person name="Webb E."/>
            <person name="Waterbury J."/>
        </authorList>
    </citation>
    <scope>NUCLEOTIDE SEQUENCE [LARGE SCALE GENOMIC DNA]</scope>
    <source>
        <strain evidence="16 17">WH8102</strain>
    </source>
</reference>
<evidence type="ECO:0000256" key="1">
    <source>
        <dbReference type="ARBA" id="ARBA00004726"/>
    </source>
</evidence>
<dbReference type="NCBIfam" id="TIGR00083">
    <property type="entry name" value="ribF"/>
    <property type="match status" value="1"/>
</dbReference>
<dbReference type="GO" id="GO:0003919">
    <property type="term" value="F:FMN adenylyltransferase activity"/>
    <property type="evidence" value="ECO:0007669"/>
    <property type="project" value="UniProtKB-UniRule"/>
</dbReference>
<keyword evidence="3 14" id="KW-0285">Flavoprotein</keyword>
<comment type="similarity">
    <text evidence="14">Belongs to the ribF family.</text>
</comment>
<dbReference type="GO" id="GO:0006747">
    <property type="term" value="P:FAD biosynthetic process"/>
    <property type="evidence" value="ECO:0007669"/>
    <property type="project" value="UniProtKB-UniRule"/>
</dbReference>
<dbReference type="RefSeq" id="WP_011128467.1">
    <property type="nucleotide sequence ID" value="NC_005070.1"/>
</dbReference>
<dbReference type="SMART" id="SM00904">
    <property type="entry name" value="Flavokinase"/>
    <property type="match status" value="1"/>
</dbReference>
<dbReference type="InterPro" id="IPR002606">
    <property type="entry name" value="Riboflavin_kinase_bac"/>
</dbReference>
<dbReference type="GO" id="GO:0008531">
    <property type="term" value="F:riboflavin kinase activity"/>
    <property type="evidence" value="ECO:0007669"/>
    <property type="project" value="UniProtKB-UniRule"/>
</dbReference>
<keyword evidence="17" id="KW-1185">Reference proteome</keyword>
<keyword evidence="11" id="KW-0511">Multifunctional enzyme</keyword>
<keyword evidence="5 14" id="KW-0808">Transferase</keyword>
<proteinExistence type="inferred from homology"/>
<keyword evidence="8 14" id="KW-0418">Kinase</keyword>
<dbReference type="eggNOG" id="COG0196">
    <property type="taxonomic scope" value="Bacteria"/>
</dbReference>
<dbReference type="HOGENOM" id="CLU_048437_0_1_3"/>
<protein>
    <recommendedName>
        <fullName evidence="14">Riboflavin biosynthesis protein</fullName>
    </recommendedName>
    <domain>
        <recommendedName>
            <fullName evidence="14">Riboflavin kinase</fullName>
            <ecNumber evidence="14">2.7.1.26</ecNumber>
        </recommendedName>
        <alternativeName>
            <fullName evidence="14">Flavokinase</fullName>
        </alternativeName>
    </domain>
    <domain>
        <recommendedName>
            <fullName evidence="14">FMN adenylyltransferase</fullName>
            <ecNumber evidence="14">2.7.7.2</ecNumber>
        </recommendedName>
        <alternativeName>
            <fullName evidence="14">FAD pyrophosphorylase</fullName>
        </alternativeName>
        <alternativeName>
            <fullName evidence="14">FAD synthase</fullName>
        </alternativeName>
    </domain>
</protein>
<dbReference type="InterPro" id="IPR015865">
    <property type="entry name" value="Riboflavin_kinase_bac/euk"/>
</dbReference>
<dbReference type="KEGG" id="syw:SYNW1603"/>
<name>Q7U5U2_PARMW</name>
<dbReference type="SUPFAM" id="SSF52374">
    <property type="entry name" value="Nucleotidylyl transferase"/>
    <property type="match status" value="1"/>
</dbReference>
<evidence type="ECO:0000256" key="2">
    <source>
        <dbReference type="ARBA" id="ARBA00005201"/>
    </source>
</evidence>
<comment type="pathway">
    <text evidence="2 14">Cofactor biosynthesis; FMN biosynthesis; FMN from riboflavin (ATP route): step 1/1.</text>
</comment>
<evidence type="ECO:0000256" key="8">
    <source>
        <dbReference type="ARBA" id="ARBA00022777"/>
    </source>
</evidence>
<dbReference type="InterPro" id="IPR014729">
    <property type="entry name" value="Rossmann-like_a/b/a_fold"/>
</dbReference>
<evidence type="ECO:0000256" key="13">
    <source>
        <dbReference type="ARBA" id="ARBA00049494"/>
    </source>
</evidence>
<dbReference type="PANTHER" id="PTHR22749">
    <property type="entry name" value="RIBOFLAVIN KINASE/FMN ADENYLYLTRANSFERASE"/>
    <property type="match status" value="1"/>
</dbReference>
<accession>Q7U5U2</accession>
<dbReference type="FunFam" id="3.40.50.620:FF:000021">
    <property type="entry name" value="Riboflavin biosynthesis protein"/>
    <property type="match status" value="1"/>
</dbReference>
<dbReference type="InterPro" id="IPR023468">
    <property type="entry name" value="Riboflavin_kinase"/>
</dbReference>
<dbReference type="CDD" id="cd02064">
    <property type="entry name" value="FAD_synthetase_N"/>
    <property type="match status" value="1"/>
</dbReference>
<dbReference type="InterPro" id="IPR015864">
    <property type="entry name" value="FAD_synthase"/>
</dbReference>
<evidence type="ECO:0000256" key="12">
    <source>
        <dbReference type="ARBA" id="ARBA00047880"/>
    </source>
</evidence>
<dbReference type="GO" id="GO:0005524">
    <property type="term" value="F:ATP binding"/>
    <property type="evidence" value="ECO:0007669"/>
    <property type="project" value="UniProtKB-UniRule"/>
</dbReference>
<evidence type="ECO:0000256" key="14">
    <source>
        <dbReference type="PIRNR" id="PIRNR004491"/>
    </source>
</evidence>
<keyword evidence="4 14" id="KW-0288">FMN</keyword>
<evidence type="ECO:0000313" key="16">
    <source>
        <dbReference type="EMBL" id="CAE08118.1"/>
    </source>
</evidence>
<organism evidence="16 17">
    <name type="scientific">Parasynechococcus marenigrum (strain WH8102)</name>
    <dbReference type="NCBI Taxonomy" id="84588"/>
    <lineage>
        <taxon>Bacteria</taxon>
        <taxon>Bacillati</taxon>
        <taxon>Cyanobacteriota</taxon>
        <taxon>Cyanophyceae</taxon>
        <taxon>Synechococcales</taxon>
        <taxon>Prochlorococcaceae</taxon>
        <taxon>Parasynechococcus</taxon>
        <taxon>Parasynechococcus marenigrum</taxon>
    </lineage>
</organism>
<dbReference type="Gene3D" id="2.40.30.30">
    <property type="entry name" value="Riboflavin kinase-like"/>
    <property type="match status" value="1"/>
</dbReference>
<dbReference type="SUPFAM" id="SSF82114">
    <property type="entry name" value="Riboflavin kinase-like"/>
    <property type="match status" value="1"/>
</dbReference>
<sequence length="309" mass="33437">MIPLCSPQDARRPTALALGSFDGLHAGHRRVIGQAIAGSTAVPTVVSFWPHPREVLFGEARLRLDLPSEKLELLQPLGIEQLVLVPFTPELAQLSAEAFVNTVLLDTLQAQRIVVGANFRFGNKRSGDADLLRQVAAARGVEVLVTEIVEDGNGRMSSSRIRAALDIGDLDTAKSLLGRPYRFRGRVVRGRGLGRELGWPTANLQVDGRKFLPALGVYAAWAWVDGGDQPLAAVMNMGPQPTVDPTSPSAVEVHLLDRTIELEGRQLTVEPVQRLRGQQRFSGLEELSAQIGRDADQARSLLSVQTGVG</sequence>
<dbReference type="AlphaFoldDB" id="Q7U5U2"/>
<dbReference type="PANTHER" id="PTHR22749:SF6">
    <property type="entry name" value="RIBOFLAVIN KINASE"/>
    <property type="match status" value="1"/>
</dbReference>
<feature type="domain" description="Riboflavin kinase" evidence="15">
    <location>
        <begin position="176"/>
        <end position="303"/>
    </location>
</feature>
<evidence type="ECO:0000256" key="11">
    <source>
        <dbReference type="ARBA" id="ARBA00023268"/>
    </source>
</evidence>
<dbReference type="EC" id="2.7.1.26" evidence="14"/>
<comment type="pathway">
    <text evidence="1 14">Cofactor biosynthesis; FAD biosynthesis; FAD from FMN: step 1/1.</text>
</comment>
<dbReference type="EC" id="2.7.7.2" evidence="14"/>
<dbReference type="GO" id="GO:0009398">
    <property type="term" value="P:FMN biosynthetic process"/>
    <property type="evidence" value="ECO:0007669"/>
    <property type="project" value="UniProtKB-UniRule"/>
</dbReference>
<evidence type="ECO:0000256" key="3">
    <source>
        <dbReference type="ARBA" id="ARBA00022630"/>
    </source>
</evidence>
<dbReference type="EMBL" id="BX569693">
    <property type="protein sequence ID" value="CAE08118.1"/>
    <property type="molecule type" value="Genomic_DNA"/>
</dbReference>
<comment type="catalytic activity">
    <reaction evidence="13 14">
        <text>FMN + ATP + H(+) = FAD + diphosphate</text>
        <dbReference type="Rhea" id="RHEA:17237"/>
        <dbReference type="ChEBI" id="CHEBI:15378"/>
        <dbReference type="ChEBI" id="CHEBI:30616"/>
        <dbReference type="ChEBI" id="CHEBI:33019"/>
        <dbReference type="ChEBI" id="CHEBI:57692"/>
        <dbReference type="ChEBI" id="CHEBI:58210"/>
        <dbReference type="EC" id="2.7.7.2"/>
    </reaction>
</comment>
<dbReference type="UniPathway" id="UPA00276">
    <property type="reaction ID" value="UER00406"/>
</dbReference>
<dbReference type="PIRSF" id="PIRSF004491">
    <property type="entry name" value="FAD_Synth"/>
    <property type="match status" value="1"/>
</dbReference>
<dbReference type="UniPathway" id="UPA00277">
    <property type="reaction ID" value="UER00407"/>
</dbReference>
<evidence type="ECO:0000259" key="15">
    <source>
        <dbReference type="SMART" id="SM00904"/>
    </source>
</evidence>
<evidence type="ECO:0000256" key="4">
    <source>
        <dbReference type="ARBA" id="ARBA00022643"/>
    </source>
</evidence>
<keyword evidence="7 14" id="KW-0547">Nucleotide-binding</keyword>
<dbReference type="Proteomes" id="UP000001422">
    <property type="component" value="Chromosome"/>
</dbReference>
<evidence type="ECO:0000256" key="10">
    <source>
        <dbReference type="ARBA" id="ARBA00022840"/>
    </source>
</evidence>
<dbReference type="Pfam" id="PF06574">
    <property type="entry name" value="FAD_syn"/>
    <property type="match status" value="1"/>
</dbReference>
<keyword evidence="6 14" id="KW-0548">Nucleotidyltransferase</keyword>
<dbReference type="InterPro" id="IPR023465">
    <property type="entry name" value="Riboflavin_kinase_dom_sf"/>
</dbReference>
<evidence type="ECO:0000256" key="7">
    <source>
        <dbReference type="ARBA" id="ARBA00022741"/>
    </source>
</evidence>
<gene>
    <name evidence="16" type="primary">ribF</name>
    <name evidence="16" type="ordered locus">SYNW1603</name>
</gene>
<evidence type="ECO:0000313" key="17">
    <source>
        <dbReference type="Proteomes" id="UP000001422"/>
    </source>
</evidence>
<dbReference type="NCBIfam" id="NF004160">
    <property type="entry name" value="PRK05627.1-3"/>
    <property type="match status" value="1"/>
</dbReference>
<evidence type="ECO:0000256" key="6">
    <source>
        <dbReference type="ARBA" id="ARBA00022695"/>
    </source>
</evidence>
<evidence type="ECO:0000256" key="9">
    <source>
        <dbReference type="ARBA" id="ARBA00022827"/>
    </source>
</evidence>
<dbReference type="STRING" id="84588.SYNW1603"/>
<keyword evidence="10 14" id="KW-0067">ATP-binding</keyword>
<comment type="catalytic activity">
    <reaction evidence="12 14">
        <text>riboflavin + ATP = FMN + ADP + H(+)</text>
        <dbReference type="Rhea" id="RHEA:14357"/>
        <dbReference type="ChEBI" id="CHEBI:15378"/>
        <dbReference type="ChEBI" id="CHEBI:30616"/>
        <dbReference type="ChEBI" id="CHEBI:57986"/>
        <dbReference type="ChEBI" id="CHEBI:58210"/>
        <dbReference type="ChEBI" id="CHEBI:456216"/>
        <dbReference type="EC" id="2.7.1.26"/>
    </reaction>
</comment>
<keyword evidence="9 14" id="KW-0274">FAD</keyword>
<dbReference type="Pfam" id="PF01687">
    <property type="entry name" value="Flavokinase"/>
    <property type="match status" value="1"/>
</dbReference>
<dbReference type="GO" id="GO:0009231">
    <property type="term" value="P:riboflavin biosynthetic process"/>
    <property type="evidence" value="ECO:0007669"/>
    <property type="project" value="InterPro"/>
</dbReference>
<evidence type="ECO:0000256" key="5">
    <source>
        <dbReference type="ARBA" id="ARBA00022679"/>
    </source>
</evidence>